<evidence type="ECO:0000313" key="4">
    <source>
        <dbReference type="EMBL" id="MDO6425219.1"/>
    </source>
</evidence>
<dbReference type="PANTHER" id="PTHR42693:SF53">
    <property type="entry name" value="ENDO-4-O-SULFATASE"/>
    <property type="match status" value="1"/>
</dbReference>
<name>A0AAW7XCB5_9GAMM</name>
<proteinExistence type="inferred from homology"/>
<evidence type="ECO:0000313" key="5">
    <source>
        <dbReference type="Proteomes" id="UP001169760"/>
    </source>
</evidence>
<dbReference type="EMBL" id="JAUOPB010000438">
    <property type="protein sequence ID" value="MDO6425219.1"/>
    <property type="molecule type" value="Genomic_DNA"/>
</dbReference>
<dbReference type="SUPFAM" id="SSF53649">
    <property type="entry name" value="Alkaline phosphatase-like"/>
    <property type="match status" value="1"/>
</dbReference>
<organism evidence="4 5">
    <name type="scientific">Saccharophagus degradans</name>
    <dbReference type="NCBI Taxonomy" id="86304"/>
    <lineage>
        <taxon>Bacteria</taxon>
        <taxon>Pseudomonadati</taxon>
        <taxon>Pseudomonadota</taxon>
        <taxon>Gammaproteobacteria</taxon>
        <taxon>Cellvibrionales</taxon>
        <taxon>Cellvibrionaceae</taxon>
        <taxon>Saccharophagus</taxon>
    </lineage>
</organism>
<dbReference type="Pfam" id="PF00884">
    <property type="entry name" value="Sulfatase"/>
    <property type="match status" value="1"/>
</dbReference>
<dbReference type="GO" id="GO:0004065">
    <property type="term" value="F:arylsulfatase activity"/>
    <property type="evidence" value="ECO:0007669"/>
    <property type="project" value="TreeGrafter"/>
</dbReference>
<feature type="domain" description="Sulfatase N-terminal" evidence="3">
    <location>
        <begin position="10"/>
        <end position="82"/>
    </location>
</feature>
<comment type="similarity">
    <text evidence="1">Belongs to the sulfatase family.</text>
</comment>
<dbReference type="InterPro" id="IPR000917">
    <property type="entry name" value="Sulfatase_N"/>
</dbReference>
<dbReference type="AlphaFoldDB" id="A0AAW7XCB5"/>
<feature type="non-terminal residue" evidence="4">
    <location>
        <position position="1"/>
    </location>
</feature>
<comment type="caution">
    <text evidence="4">The sequence shown here is derived from an EMBL/GenBank/DDBJ whole genome shotgun (WGS) entry which is preliminary data.</text>
</comment>
<evidence type="ECO:0000256" key="2">
    <source>
        <dbReference type="ARBA" id="ARBA00022801"/>
    </source>
</evidence>
<dbReference type="InterPro" id="IPR017850">
    <property type="entry name" value="Alkaline_phosphatase_core_sf"/>
</dbReference>
<dbReference type="PANTHER" id="PTHR42693">
    <property type="entry name" value="ARYLSULFATASE FAMILY MEMBER"/>
    <property type="match status" value="1"/>
</dbReference>
<evidence type="ECO:0000259" key="3">
    <source>
        <dbReference type="Pfam" id="PF00884"/>
    </source>
</evidence>
<reference evidence="4" key="1">
    <citation type="submission" date="2023-07" db="EMBL/GenBank/DDBJ databases">
        <title>Genome content predicts the carbon catabolic preferences of heterotrophic bacteria.</title>
        <authorList>
            <person name="Gralka M."/>
        </authorList>
    </citation>
    <scope>NUCLEOTIDE SEQUENCE</scope>
    <source>
        <strain evidence="4">I3M17_2</strain>
    </source>
</reference>
<dbReference type="Proteomes" id="UP001169760">
    <property type="component" value="Unassembled WGS sequence"/>
</dbReference>
<gene>
    <name evidence="4" type="ORF">Q4521_22265</name>
</gene>
<feature type="non-terminal residue" evidence="4">
    <location>
        <position position="82"/>
    </location>
</feature>
<sequence>LMVAQNKQKPNVIVVLADDISAREMPLYKSDTWSPPTGGNTQDLNYRAYTPVLDKIANAGLYVKTAWAAVVCSPSRAMMMTG</sequence>
<keyword evidence="2 4" id="KW-0378">Hydrolase</keyword>
<dbReference type="RefSeq" id="WP_303494673.1">
    <property type="nucleotide sequence ID" value="NZ_JAUOPB010000438.1"/>
</dbReference>
<protein>
    <submittedName>
        <fullName evidence="4">Sulfatase-like hydrolase/transferase</fullName>
    </submittedName>
</protein>
<accession>A0AAW7XCB5</accession>
<dbReference type="Gene3D" id="3.40.720.10">
    <property type="entry name" value="Alkaline Phosphatase, subunit A"/>
    <property type="match status" value="1"/>
</dbReference>
<dbReference type="InterPro" id="IPR050738">
    <property type="entry name" value="Sulfatase"/>
</dbReference>
<evidence type="ECO:0000256" key="1">
    <source>
        <dbReference type="ARBA" id="ARBA00008779"/>
    </source>
</evidence>